<reference evidence="1 2" key="1">
    <citation type="submission" date="2022-11" db="EMBL/GenBank/DDBJ databases">
        <title>Spartinivicinus poritis sp. nov., isolated from scleractinian coral Porites lutea.</title>
        <authorList>
            <person name="Zhang G."/>
            <person name="Cai L."/>
            <person name="Wei Q."/>
        </authorList>
    </citation>
    <scope>NUCLEOTIDE SEQUENCE [LARGE SCALE GENOMIC DNA]</scope>
    <source>
        <strain evidence="1 2">A2-2</strain>
    </source>
</reference>
<name>A0ABT5U5M4_9GAMM</name>
<dbReference type="Gene3D" id="2.40.33.20">
    <property type="entry name" value="PK beta-barrel domain-like"/>
    <property type="match status" value="1"/>
</dbReference>
<evidence type="ECO:0000313" key="1">
    <source>
        <dbReference type="EMBL" id="MDE1461664.1"/>
    </source>
</evidence>
<sequence>MDFNLSYENIPPGTQLLIGDAIIEVTEEPHLGCKKFADRFGIDAVKFVNSKQGKQLNLRGINAKIIKPGLVKIDSMIKKI</sequence>
<dbReference type="RefSeq" id="WP_274688026.1">
    <property type="nucleotide sequence ID" value="NZ_JAPMOU010000006.1"/>
</dbReference>
<dbReference type="EMBL" id="JAPMOU010000006">
    <property type="protein sequence ID" value="MDE1461664.1"/>
    <property type="molecule type" value="Genomic_DNA"/>
</dbReference>
<protein>
    <recommendedName>
        <fullName evidence="3">MOSC domain-containing protein</fullName>
    </recommendedName>
</protein>
<accession>A0ABT5U5M4</accession>
<evidence type="ECO:0008006" key="3">
    <source>
        <dbReference type="Google" id="ProtNLM"/>
    </source>
</evidence>
<keyword evidence="2" id="KW-1185">Reference proteome</keyword>
<proteinExistence type="predicted"/>
<gene>
    <name evidence="1" type="ORF">ORQ98_06750</name>
</gene>
<organism evidence="1 2">
    <name type="scientific">Spartinivicinus poritis</name>
    <dbReference type="NCBI Taxonomy" id="2994640"/>
    <lineage>
        <taxon>Bacteria</taxon>
        <taxon>Pseudomonadati</taxon>
        <taxon>Pseudomonadota</taxon>
        <taxon>Gammaproteobacteria</taxon>
        <taxon>Oceanospirillales</taxon>
        <taxon>Zooshikellaceae</taxon>
        <taxon>Spartinivicinus</taxon>
    </lineage>
</organism>
<dbReference type="Proteomes" id="UP001528823">
    <property type="component" value="Unassembled WGS sequence"/>
</dbReference>
<dbReference type="InterPro" id="IPR011037">
    <property type="entry name" value="Pyrv_Knase-like_insert_dom_sf"/>
</dbReference>
<evidence type="ECO:0000313" key="2">
    <source>
        <dbReference type="Proteomes" id="UP001528823"/>
    </source>
</evidence>
<dbReference type="SUPFAM" id="SSF50800">
    <property type="entry name" value="PK beta-barrel domain-like"/>
    <property type="match status" value="1"/>
</dbReference>
<comment type="caution">
    <text evidence="1">The sequence shown here is derived from an EMBL/GenBank/DDBJ whole genome shotgun (WGS) entry which is preliminary data.</text>
</comment>